<keyword evidence="7" id="KW-0249">Electron transport</keyword>
<dbReference type="PANTHER" id="PTHR15422:SF24">
    <property type="entry name" value="DOMON RELATED DOMAIN-CONTAINING PROTEIN"/>
    <property type="match status" value="1"/>
</dbReference>
<evidence type="ECO:0000259" key="12">
    <source>
        <dbReference type="PROSITE" id="PS50939"/>
    </source>
</evidence>
<dbReference type="STRING" id="685588.A0A067TDK8"/>
<evidence type="ECO:0000256" key="8">
    <source>
        <dbReference type="ARBA" id="ARBA00022989"/>
    </source>
</evidence>
<dbReference type="GO" id="GO:0020037">
    <property type="term" value="F:heme binding"/>
    <property type="evidence" value="ECO:0007669"/>
    <property type="project" value="TreeGrafter"/>
</dbReference>
<evidence type="ECO:0000256" key="6">
    <source>
        <dbReference type="ARBA" id="ARBA00022723"/>
    </source>
</evidence>
<feature type="transmembrane region" description="Helical" evidence="11">
    <location>
        <begin position="110"/>
        <end position="133"/>
    </location>
</feature>
<evidence type="ECO:0000313" key="14">
    <source>
        <dbReference type="Proteomes" id="UP000027222"/>
    </source>
</evidence>
<feature type="transmembrane region" description="Helical" evidence="11">
    <location>
        <begin position="188"/>
        <end position="208"/>
    </location>
</feature>
<keyword evidence="8 11" id="KW-1133">Transmembrane helix</keyword>
<dbReference type="GO" id="GO:0140575">
    <property type="term" value="F:transmembrane monodehydroascorbate reductase activity"/>
    <property type="evidence" value="ECO:0007669"/>
    <property type="project" value="InterPro"/>
</dbReference>
<keyword evidence="10 11" id="KW-0472">Membrane</keyword>
<keyword evidence="14" id="KW-1185">Reference proteome</keyword>
<dbReference type="InterPro" id="IPR045150">
    <property type="entry name" value="CYB561D1/2"/>
</dbReference>
<name>A0A067TDK8_GALM3</name>
<keyword evidence="6" id="KW-0479">Metal-binding</keyword>
<comment type="subcellular location">
    <subcellularLocation>
        <location evidence="2">Membrane</location>
        <topology evidence="2">Multi-pass membrane protein</topology>
    </subcellularLocation>
</comment>
<evidence type="ECO:0000256" key="9">
    <source>
        <dbReference type="ARBA" id="ARBA00023004"/>
    </source>
</evidence>
<dbReference type="AlphaFoldDB" id="A0A067TDK8"/>
<feature type="transmembrane region" description="Helical" evidence="11">
    <location>
        <begin position="70"/>
        <end position="90"/>
    </location>
</feature>
<reference evidence="14" key="1">
    <citation type="journal article" date="2014" name="Proc. Natl. Acad. Sci. U.S.A.">
        <title>Extensive sampling of basidiomycete genomes demonstrates inadequacy of the white-rot/brown-rot paradigm for wood decay fungi.</title>
        <authorList>
            <person name="Riley R."/>
            <person name="Salamov A.A."/>
            <person name="Brown D.W."/>
            <person name="Nagy L.G."/>
            <person name="Floudas D."/>
            <person name="Held B.W."/>
            <person name="Levasseur A."/>
            <person name="Lombard V."/>
            <person name="Morin E."/>
            <person name="Otillar R."/>
            <person name="Lindquist E.A."/>
            <person name="Sun H."/>
            <person name="LaButti K.M."/>
            <person name="Schmutz J."/>
            <person name="Jabbour D."/>
            <person name="Luo H."/>
            <person name="Baker S.E."/>
            <person name="Pisabarro A.G."/>
            <person name="Walton J.D."/>
            <person name="Blanchette R.A."/>
            <person name="Henrissat B."/>
            <person name="Martin F."/>
            <person name="Cullen D."/>
            <person name="Hibbett D.S."/>
            <person name="Grigoriev I.V."/>
        </authorList>
    </citation>
    <scope>NUCLEOTIDE SEQUENCE [LARGE SCALE GENOMIC DNA]</scope>
    <source>
        <strain evidence="14">CBS 339.88</strain>
    </source>
</reference>
<dbReference type="Proteomes" id="UP000027222">
    <property type="component" value="Unassembled WGS sequence"/>
</dbReference>
<dbReference type="GO" id="GO:0046872">
    <property type="term" value="F:metal ion binding"/>
    <property type="evidence" value="ECO:0007669"/>
    <property type="project" value="UniProtKB-KW"/>
</dbReference>
<dbReference type="PROSITE" id="PS50939">
    <property type="entry name" value="CYTOCHROME_B561"/>
    <property type="match status" value="1"/>
</dbReference>
<comment type="cofactor">
    <cofactor evidence="1">
        <name>heme b</name>
        <dbReference type="ChEBI" id="CHEBI:60344"/>
    </cofactor>
</comment>
<keyword evidence="9" id="KW-0408">Iron</keyword>
<gene>
    <name evidence="13" type="ORF">GALMADRAFT_1197520</name>
</gene>
<evidence type="ECO:0000256" key="11">
    <source>
        <dbReference type="SAM" id="Phobius"/>
    </source>
</evidence>
<protein>
    <recommendedName>
        <fullName evidence="12">Cytochrome b561 domain-containing protein</fullName>
    </recommendedName>
</protein>
<dbReference type="OrthoDB" id="366214at2759"/>
<evidence type="ECO:0000256" key="5">
    <source>
        <dbReference type="ARBA" id="ARBA00022692"/>
    </source>
</evidence>
<dbReference type="SMART" id="SM00665">
    <property type="entry name" value="B561"/>
    <property type="match status" value="1"/>
</dbReference>
<evidence type="ECO:0000313" key="13">
    <source>
        <dbReference type="EMBL" id="KDR80422.1"/>
    </source>
</evidence>
<feature type="domain" description="Cytochrome b561" evidence="12">
    <location>
        <begin position="1"/>
        <end position="209"/>
    </location>
</feature>
<dbReference type="CDD" id="cd08760">
    <property type="entry name" value="Cyt_b561_FRRS1_like"/>
    <property type="match status" value="1"/>
</dbReference>
<evidence type="ECO:0000256" key="10">
    <source>
        <dbReference type="ARBA" id="ARBA00023136"/>
    </source>
</evidence>
<proteinExistence type="predicted"/>
<dbReference type="EMBL" id="KL142372">
    <property type="protein sequence ID" value="KDR80422.1"/>
    <property type="molecule type" value="Genomic_DNA"/>
</dbReference>
<dbReference type="Pfam" id="PF03188">
    <property type="entry name" value="Cytochrom_B561"/>
    <property type="match status" value="1"/>
</dbReference>
<dbReference type="InterPro" id="IPR006593">
    <property type="entry name" value="Cyt_b561/ferric_Rdtase_TM"/>
</dbReference>
<dbReference type="HOGENOM" id="CLU_090085_0_0_1"/>
<keyword evidence="5 11" id="KW-0812">Transmembrane</keyword>
<evidence type="ECO:0000256" key="2">
    <source>
        <dbReference type="ARBA" id="ARBA00004141"/>
    </source>
</evidence>
<feature type="transmembrane region" description="Helical" evidence="11">
    <location>
        <begin position="145"/>
        <end position="168"/>
    </location>
</feature>
<keyword evidence="4" id="KW-0349">Heme</keyword>
<evidence type="ECO:0000256" key="1">
    <source>
        <dbReference type="ARBA" id="ARBA00001970"/>
    </source>
</evidence>
<accession>A0A067TDK8</accession>
<evidence type="ECO:0000256" key="4">
    <source>
        <dbReference type="ARBA" id="ARBA00022617"/>
    </source>
</evidence>
<dbReference type="Gene3D" id="1.20.120.1770">
    <property type="match status" value="1"/>
</dbReference>
<evidence type="ECO:0000256" key="3">
    <source>
        <dbReference type="ARBA" id="ARBA00022448"/>
    </source>
</evidence>
<dbReference type="GO" id="GO:0016020">
    <property type="term" value="C:membrane"/>
    <property type="evidence" value="ECO:0007669"/>
    <property type="project" value="UniProtKB-SubCell"/>
</dbReference>
<keyword evidence="3" id="KW-0813">Transport</keyword>
<dbReference type="PANTHER" id="PTHR15422">
    <property type="entry name" value="OS05G0565100 PROTEIN"/>
    <property type="match status" value="1"/>
</dbReference>
<feature type="transmembrane region" description="Helical" evidence="11">
    <location>
        <begin position="39"/>
        <end position="58"/>
    </location>
</feature>
<evidence type="ECO:0000256" key="7">
    <source>
        <dbReference type="ARBA" id="ARBA00022982"/>
    </source>
</evidence>
<organism evidence="13 14">
    <name type="scientific">Galerina marginata (strain CBS 339.88)</name>
    <dbReference type="NCBI Taxonomy" id="685588"/>
    <lineage>
        <taxon>Eukaryota</taxon>
        <taxon>Fungi</taxon>
        <taxon>Dikarya</taxon>
        <taxon>Basidiomycota</taxon>
        <taxon>Agaricomycotina</taxon>
        <taxon>Agaricomycetes</taxon>
        <taxon>Agaricomycetidae</taxon>
        <taxon>Agaricales</taxon>
        <taxon>Agaricineae</taxon>
        <taxon>Strophariaceae</taxon>
        <taxon>Galerina</taxon>
    </lineage>
</organism>
<sequence>MHGMGEAGEAGDADGGGGGNANAGVSFPLTDLELQARNHAILCTLGFLVLLPIGALVARYSRTLPYKWFWAHWIIQLLITAPIIGVGWSLGYKTTTELELGHFKDPHEQVGLALIILYAIQVVLGAIAHFFKLPTVFRGYRPPHSYLHVILGLAIFALAQWQVHYGLFTEWTIALGGLHQVTNSAKQAWLALVIVFWVLYGLGMALLPRQFKQESQMRKARKADPNSTHSSA</sequence>